<feature type="domain" description="Helicase C-terminal" evidence="9">
    <location>
        <begin position="470"/>
        <end position="629"/>
    </location>
</feature>
<dbReference type="InterPro" id="IPR014001">
    <property type="entry name" value="Helicase_ATP-bd"/>
</dbReference>
<dbReference type="AlphaFoldDB" id="A0A0F6QWM5"/>
<dbReference type="InterPro" id="IPR047112">
    <property type="entry name" value="RecG/Mfd"/>
</dbReference>
<dbReference type="SMART" id="SM00487">
    <property type="entry name" value="DEXDc"/>
    <property type="match status" value="1"/>
</dbReference>
<dbReference type="GO" id="GO:0006281">
    <property type="term" value="P:DNA repair"/>
    <property type="evidence" value="ECO:0007669"/>
    <property type="project" value="UniProtKB-KW"/>
</dbReference>
<organism evidence="10 11">
    <name type="scientific">Corynebacterium camporealensis</name>
    <dbReference type="NCBI Taxonomy" id="161896"/>
    <lineage>
        <taxon>Bacteria</taxon>
        <taxon>Bacillati</taxon>
        <taxon>Actinomycetota</taxon>
        <taxon>Actinomycetes</taxon>
        <taxon>Mycobacteriales</taxon>
        <taxon>Corynebacteriaceae</taxon>
        <taxon>Corynebacterium</taxon>
    </lineage>
</organism>
<dbReference type="Proteomes" id="UP000033566">
    <property type="component" value="Chromosome"/>
</dbReference>
<keyword evidence="7" id="KW-0234">DNA repair</keyword>
<dbReference type="Pfam" id="PF17191">
    <property type="entry name" value="RecG_wedge"/>
    <property type="match status" value="1"/>
</dbReference>
<dbReference type="OrthoDB" id="9804325at2"/>
<dbReference type="GO" id="GO:0016787">
    <property type="term" value="F:hydrolase activity"/>
    <property type="evidence" value="ECO:0007669"/>
    <property type="project" value="UniProtKB-KW"/>
</dbReference>
<evidence type="ECO:0000256" key="4">
    <source>
        <dbReference type="ARBA" id="ARBA00022806"/>
    </source>
</evidence>
<dbReference type="SUPFAM" id="SSF50249">
    <property type="entry name" value="Nucleic acid-binding proteins"/>
    <property type="match status" value="1"/>
</dbReference>
<gene>
    <name evidence="10" type="ORF">UL81_05430</name>
</gene>
<dbReference type="PATRIC" id="fig|161896.4.peg.1066"/>
<keyword evidence="1" id="KW-0547">Nucleotide-binding</keyword>
<dbReference type="SUPFAM" id="SSF52540">
    <property type="entry name" value="P-loop containing nucleoside triphosphate hydrolases"/>
    <property type="match status" value="2"/>
</dbReference>
<dbReference type="EMBL" id="CP011311">
    <property type="protein sequence ID" value="AKE39055.1"/>
    <property type="molecule type" value="Genomic_DNA"/>
</dbReference>
<evidence type="ECO:0000256" key="7">
    <source>
        <dbReference type="ARBA" id="ARBA00023204"/>
    </source>
</evidence>
<evidence type="ECO:0000256" key="3">
    <source>
        <dbReference type="ARBA" id="ARBA00022801"/>
    </source>
</evidence>
<name>A0A0F6QWM5_9CORY</name>
<evidence type="ECO:0000256" key="6">
    <source>
        <dbReference type="ARBA" id="ARBA00023125"/>
    </source>
</evidence>
<dbReference type="InterPro" id="IPR011545">
    <property type="entry name" value="DEAD/DEAH_box_helicase_dom"/>
</dbReference>
<dbReference type="Pfam" id="PF00271">
    <property type="entry name" value="Helicase_C"/>
    <property type="match status" value="1"/>
</dbReference>
<keyword evidence="2" id="KW-0227">DNA damage</keyword>
<dbReference type="PANTHER" id="PTHR47964">
    <property type="entry name" value="ATP-DEPENDENT DNA HELICASE HOMOLOG RECG, CHLOROPLASTIC"/>
    <property type="match status" value="1"/>
</dbReference>
<dbReference type="KEGG" id="ccj:UL81_05430"/>
<sequence>MLGWRDDRPLDAVLDKKDAKKITRYLGYTTCGELLRHYPRDYVRHNKDVGLHTAEEGEIVTVTGIVGGINTKRARNTTIYQLNLQNGISASFFNAHWIQKVLFPGVRVMLSGKLKWFRSRPQLQHPDFVVIDNYGGNAPSTGSLRSLSQFGDIEELLVNREWIPIYPATAKLTSWYIMGAIHKVLAETPHIPEPLDVKMLTSMDEAIRSVHEPGPDGPYRAIHRLKYNEALAIGLVMALRQRDAESHTADALPARRDGFRAHLLNHLPFELTDGQRQVITEIEADLEETLPMMRLLQGEVGSGKTMVATCAMLQAVDAGKQAALLAPTEVLASQHASSISLSVPEGVKVTLLTGSMRVAEKRQALLDIVSGTADIVIGTHAIIQETVEFFELGLVVVDEQHRFGVEQRDSLRSKTPEGMSPHVLVMTATPIPRTIAMTVFGDLAVSTLKELPGGRRPIQSSVVPEWAPSWTQRAWERIREEVDKGHQAYVVCPRIDGEGGVLELAAQLEAGPLQGLNVDILHGRMKDKDDVMAAFSRGETDVLVSTTVIEVGVDVPNATVMLIRESESFGVSQLHQLRGRVGRGGNASLCLFHTLVAEDHPAFERIQKIAATTSGFDLAELDLETRQEGDILGTSQSGTRRTLQLLHLAEDRDIIERTHDDAFALVRRNPELAVELVVDLTESEQEYLEKT</sequence>
<evidence type="ECO:0000313" key="10">
    <source>
        <dbReference type="EMBL" id="AKE39055.1"/>
    </source>
</evidence>
<dbReference type="InterPro" id="IPR001650">
    <property type="entry name" value="Helicase_C-like"/>
</dbReference>
<proteinExistence type="predicted"/>
<dbReference type="HOGENOM" id="CLU_005122_7_1_11"/>
<keyword evidence="3 10" id="KW-0378">Hydrolase</keyword>
<protein>
    <submittedName>
        <fullName evidence="10">ATP-dependent DNA helicase RecG</fullName>
        <ecNumber evidence="10">3.6.1.-</ecNumber>
    </submittedName>
</protein>
<evidence type="ECO:0000259" key="9">
    <source>
        <dbReference type="PROSITE" id="PS51194"/>
    </source>
</evidence>
<dbReference type="InterPro" id="IPR012340">
    <property type="entry name" value="NA-bd_OB-fold"/>
</dbReference>
<dbReference type="PROSITE" id="PS51194">
    <property type="entry name" value="HELICASE_CTER"/>
    <property type="match status" value="1"/>
</dbReference>
<keyword evidence="6" id="KW-0238">DNA-binding</keyword>
<dbReference type="PANTHER" id="PTHR47964:SF1">
    <property type="entry name" value="ATP-DEPENDENT DNA HELICASE HOMOLOG RECG, CHLOROPLASTIC"/>
    <property type="match status" value="1"/>
</dbReference>
<dbReference type="EC" id="3.6.1.-" evidence="10"/>
<evidence type="ECO:0000256" key="2">
    <source>
        <dbReference type="ARBA" id="ARBA00022763"/>
    </source>
</evidence>
<dbReference type="SMART" id="SM00490">
    <property type="entry name" value="HELICc"/>
    <property type="match status" value="1"/>
</dbReference>
<dbReference type="CDD" id="cd17992">
    <property type="entry name" value="DEXHc_RecG"/>
    <property type="match status" value="1"/>
</dbReference>
<accession>A0A0F6QWM5</accession>
<dbReference type="InterPro" id="IPR027417">
    <property type="entry name" value="P-loop_NTPase"/>
</dbReference>
<reference evidence="10 11" key="1">
    <citation type="journal article" date="2015" name="Genome Announc.">
        <title>Complete Genome Sequence of Corynebacterium camporealensis DSM 44610, Isolated from the Milk of a Manchega Sheep with Subclinical Mastitis.</title>
        <authorList>
            <person name="Ruckert C."/>
            <person name="Albersmeier A."/>
            <person name="Winkler A."/>
            <person name="Tauch A."/>
        </authorList>
    </citation>
    <scope>NUCLEOTIDE SEQUENCE [LARGE SCALE GENOMIC DNA]</scope>
    <source>
        <strain evidence="10 11">DSM 44610</strain>
    </source>
</reference>
<dbReference type="Gene3D" id="2.40.50.140">
    <property type="entry name" value="Nucleic acid-binding proteins"/>
    <property type="match status" value="1"/>
</dbReference>
<dbReference type="PROSITE" id="PS51192">
    <property type="entry name" value="HELICASE_ATP_BIND_1"/>
    <property type="match status" value="1"/>
</dbReference>
<dbReference type="Gene3D" id="3.40.50.300">
    <property type="entry name" value="P-loop containing nucleotide triphosphate hydrolases"/>
    <property type="match status" value="2"/>
</dbReference>
<evidence type="ECO:0000256" key="1">
    <source>
        <dbReference type="ARBA" id="ARBA00022741"/>
    </source>
</evidence>
<dbReference type="Pfam" id="PF00270">
    <property type="entry name" value="DEAD"/>
    <property type="match status" value="1"/>
</dbReference>
<keyword evidence="5" id="KW-0067">ATP-binding</keyword>
<keyword evidence="11" id="KW-1185">Reference proteome</keyword>
<dbReference type="RefSeq" id="WP_035105565.1">
    <property type="nucleotide sequence ID" value="NZ_CP011311.1"/>
</dbReference>
<dbReference type="CDD" id="cd04488">
    <property type="entry name" value="RecG_wedge_OBF"/>
    <property type="match status" value="1"/>
</dbReference>
<feature type="domain" description="Helicase ATP-binding" evidence="8">
    <location>
        <begin position="285"/>
        <end position="448"/>
    </location>
</feature>
<evidence type="ECO:0000256" key="5">
    <source>
        <dbReference type="ARBA" id="ARBA00022840"/>
    </source>
</evidence>
<dbReference type="GO" id="GO:0003677">
    <property type="term" value="F:DNA binding"/>
    <property type="evidence" value="ECO:0007669"/>
    <property type="project" value="UniProtKB-KW"/>
</dbReference>
<dbReference type="GO" id="GO:0003678">
    <property type="term" value="F:DNA helicase activity"/>
    <property type="evidence" value="ECO:0007669"/>
    <property type="project" value="TreeGrafter"/>
</dbReference>
<dbReference type="InterPro" id="IPR033454">
    <property type="entry name" value="RecG_wedge"/>
</dbReference>
<evidence type="ECO:0000259" key="8">
    <source>
        <dbReference type="PROSITE" id="PS51192"/>
    </source>
</evidence>
<keyword evidence="4 10" id="KW-0347">Helicase</keyword>
<evidence type="ECO:0000313" key="11">
    <source>
        <dbReference type="Proteomes" id="UP000033566"/>
    </source>
</evidence>
<dbReference type="GO" id="GO:0005524">
    <property type="term" value="F:ATP binding"/>
    <property type="evidence" value="ECO:0007669"/>
    <property type="project" value="UniProtKB-KW"/>
</dbReference>